<feature type="domain" description="SnoaL-like" evidence="2">
    <location>
        <begin position="31"/>
        <end position="152"/>
    </location>
</feature>
<evidence type="ECO:0000313" key="3">
    <source>
        <dbReference type="EMBL" id="MDR7099298.1"/>
    </source>
</evidence>
<organism evidence="3 4">
    <name type="scientific">Agrilutibacter niabensis</name>
    <dbReference type="NCBI Taxonomy" id="380628"/>
    <lineage>
        <taxon>Bacteria</taxon>
        <taxon>Pseudomonadati</taxon>
        <taxon>Pseudomonadota</taxon>
        <taxon>Gammaproteobacteria</taxon>
        <taxon>Lysobacterales</taxon>
        <taxon>Lysobacteraceae</taxon>
        <taxon>Agrilutibacter</taxon>
    </lineage>
</organism>
<gene>
    <name evidence="3" type="ORF">J2X04_001645</name>
</gene>
<proteinExistence type="predicted"/>
<reference evidence="3 4" key="1">
    <citation type="submission" date="2023-07" db="EMBL/GenBank/DDBJ databases">
        <title>Sorghum-associated microbial communities from plants grown in Nebraska, USA.</title>
        <authorList>
            <person name="Schachtman D."/>
        </authorList>
    </citation>
    <scope>NUCLEOTIDE SEQUENCE [LARGE SCALE GENOMIC DNA]</scope>
    <source>
        <strain evidence="3 4">BE187</strain>
    </source>
</reference>
<dbReference type="InterPro" id="IPR032710">
    <property type="entry name" value="NTF2-like_dom_sf"/>
</dbReference>
<sequence length="154" mass="17104">MKQLLSIVLLFVACIALPTASAKEAAGSKQIQAALDKWNETANRADLEGFMALFDDSDNVILAGSDRGEVYRGRKEIRAWLAQLFKHNRFSWDLSHSDIDANGNTAWAFVDGTMTVTEDTGAVKKVPYRFSGVLVKRGHDWKWRLFDGSIPAGE</sequence>
<evidence type="ECO:0000256" key="1">
    <source>
        <dbReference type="SAM" id="SignalP"/>
    </source>
</evidence>
<feature type="chain" id="PRO_5046550241" evidence="1">
    <location>
        <begin position="23"/>
        <end position="154"/>
    </location>
</feature>
<accession>A0ABU1VQA3</accession>
<evidence type="ECO:0000313" key="4">
    <source>
        <dbReference type="Proteomes" id="UP001267878"/>
    </source>
</evidence>
<dbReference type="RefSeq" id="WP_310053501.1">
    <property type="nucleotide sequence ID" value="NZ_JAVDVW010000001.1"/>
</dbReference>
<dbReference type="InterPro" id="IPR037401">
    <property type="entry name" value="SnoaL-like"/>
</dbReference>
<keyword evidence="4" id="KW-1185">Reference proteome</keyword>
<protein>
    <submittedName>
        <fullName evidence="3">Uncharacterized protein (TIGR02246 family)</fullName>
    </submittedName>
</protein>
<name>A0ABU1VQA3_9GAMM</name>
<dbReference type="Pfam" id="PF13474">
    <property type="entry name" value="SnoaL_3"/>
    <property type="match status" value="1"/>
</dbReference>
<dbReference type="Gene3D" id="3.10.450.50">
    <property type="match status" value="1"/>
</dbReference>
<dbReference type="EMBL" id="JAVDVW010000001">
    <property type="protein sequence ID" value="MDR7099298.1"/>
    <property type="molecule type" value="Genomic_DNA"/>
</dbReference>
<dbReference type="Proteomes" id="UP001267878">
    <property type="component" value="Unassembled WGS sequence"/>
</dbReference>
<comment type="caution">
    <text evidence="3">The sequence shown here is derived from an EMBL/GenBank/DDBJ whole genome shotgun (WGS) entry which is preliminary data.</text>
</comment>
<keyword evidence="1" id="KW-0732">Signal</keyword>
<dbReference type="SUPFAM" id="SSF54427">
    <property type="entry name" value="NTF2-like"/>
    <property type="match status" value="1"/>
</dbReference>
<evidence type="ECO:0000259" key="2">
    <source>
        <dbReference type="Pfam" id="PF13474"/>
    </source>
</evidence>
<feature type="signal peptide" evidence="1">
    <location>
        <begin position="1"/>
        <end position="22"/>
    </location>
</feature>